<proteinExistence type="predicted"/>
<evidence type="ECO:0000313" key="1">
    <source>
        <dbReference type="EMBL" id="PNP76787.1"/>
    </source>
</evidence>
<gene>
    <name evidence="1" type="ORF">FNYG_09891</name>
</gene>
<sequence length="218" mass="25392">MPYMDQGGNTLQIEKRPPLKTSEELEDTAEDSTVSELRKQILQLKMTARSKAIQGIRLQIIHCKDKLSQQNSDLNYRNDLERYRGTVLENVEELNFIRQKLRELEVANNIRNKDSRLGEVLEGLLDKMALSAERRRSRYLELKAAMLERKLDLAYAVKHFDGLFKHYNDEKAKNGHSPRLVEIGSELKSERDIINEASTAIRRHNKELEAVEQYLLEE</sequence>
<comment type="caution">
    <text evidence="1">The sequence shown here is derived from an EMBL/GenBank/DDBJ whole genome shotgun (WGS) entry which is preliminary data.</text>
</comment>
<dbReference type="OrthoDB" id="5085548at2759"/>
<organism evidence="1 2">
    <name type="scientific">Gibberella nygamai</name>
    <name type="common">Bean root rot disease fungus</name>
    <name type="synonym">Fusarium nygamai</name>
    <dbReference type="NCBI Taxonomy" id="42673"/>
    <lineage>
        <taxon>Eukaryota</taxon>
        <taxon>Fungi</taxon>
        <taxon>Dikarya</taxon>
        <taxon>Ascomycota</taxon>
        <taxon>Pezizomycotina</taxon>
        <taxon>Sordariomycetes</taxon>
        <taxon>Hypocreomycetidae</taxon>
        <taxon>Hypocreales</taxon>
        <taxon>Nectriaceae</taxon>
        <taxon>Fusarium</taxon>
        <taxon>Fusarium fujikuroi species complex</taxon>
    </lineage>
</organism>
<reference evidence="1 2" key="1">
    <citation type="submission" date="2017-06" db="EMBL/GenBank/DDBJ databases">
        <title>Genome of Fusarium nygamai isolate CS10214.</title>
        <authorList>
            <person name="Gardiner D.M."/>
            <person name="Obanor F."/>
            <person name="Kazan K."/>
        </authorList>
    </citation>
    <scope>NUCLEOTIDE SEQUENCE [LARGE SCALE GENOMIC DNA]</scope>
    <source>
        <strain evidence="1 2">CS10214</strain>
    </source>
</reference>
<accession>A0A2K0W3C9</accession>
<dbReference type="AlphaFoldDB" id="A0A2K0W3C9"/>
<keyword evidence="2" id="KW-1185">Reference proteome</keyword>
<evidence type="ECO:0000313" key="2">
    <source>
        <dbReference type="Proteomes" id="UP000236664"/>
    </source>
</evidence>
<name>A0A2K0W3C9_GIBNY</name>
<dbReference type="EMBL" id="MTQA01000139">
    <property type="protein sequence ID" value="PNP76787.1"/>
    <property type="molecule type" value="Genomic_DNA"/>
</dbReference>
<dbReference type="Proteomes" id="UP000236664">
    <property type="component" value="Unassembled WGS sequence"/>
</dbReference>
<protein>
    <submittedName>
        <fullName evidence="1">Uncharacterized protein</fullName>
    </submittedName>
</protein>